<dbReference type="Proteomes" id="UP000245119">
    <property type="component" value="Linkage Group LG14"/>
</dbReference>
<organism evidence="3 4">
    <name type="scientific">Pomacea canaliculata</name>
    <name type="common">Golden apple snail</name>
    <dbReference type="NCBI Taxonomy" id="400727"/>
    <lineage>
        <taxon>Eukaryota</taxon>
        <taxon>Metazoa</taxon>
        <taxon>Spiralia</taxon>
        <taxon>Lophotrochozoa</taxon>
        <taxon>Mollusca</taxon>
        <taxon>Gastropoda</taxon>
        <taxon>Caenogastropoda</taxon>
        <taxon>Architaenioglossa</taxon>
        <taxon>Ampullarioidea</taxon>
        <taxon>Ampullariidae</taxon>
        <taxon>Pomacea</taxon>
    </lineage>
</organism>
<dbReference type="AlphaFoldDB" id="A0A2T7ND17"/>
<feature type="transmembrane region" description="Helical" evidence="2">
    <location>
        <begin position="230"/>
        <end position="248"/>
    </location>
</feature>
<proteinExistence type="predicted"/>
<sequence length="442" mass="50053">MVIDWIMRKTTQDNTGILWTFTKQLEDLDFADDISLLTYRQEQAQTKLNIYGYVTSPISKKSMDAVIAKVNSSWSHVLDWTYAGVDYSLPGNGGEDCARFLSPTQRLLESMLATLLGLLTMRLAYPKLTLPATKVRVLTEKETTWKRILLVLMCLTWGCELGFKFATRQMIWIFNPCHIATAVQIYLLAAGPSKAVTAVFRLHMHMLTGAPIAILFPVINTRLLPFETEVYYIQHVLMLVIPFYLMHLGDPYIPERLGDFSWAAMAGGLLFIYHFCPLQLLALASLINLNNMLCPAVSDPFHGPYYRLYAMAHQIILIPSLGKIYAALARRLGWCPYEAESSIAILIKEEIDCMDVSSCQEENDKKKLNSSVSDCGIVEQNGSSKWQPEESFRLGDKDSETCMEELWHRKAISKLACDESDMNDSGTIEETPRNGHIKEKDH</sequence>
<dbReference type="PANTHER" id="PTHR20948:SF2">
    <property type="entry name" value="TRANSMEMBRANE PROTEIN 164"/>
    <property type="match status" value="1"/>
</dbReference>
<evidence type="ECO:0000256" key="1">
    <source>
        <dbReference type="SAM" id="MobiDB-lite"/>
    </source>
</evidence>
<dbReference type="Pfam" id="PF14808">
    <property type="entry name" value="TMEM164"/>
    <property type="match status" value="1"/>
</dbReference>
<keyword evidence="2" id="KW-0812">Transmembrane</keyword>
<dbReference type="EMBL" id="PZQS01000014">
    <property type="protein sequence ID" value="PVD19063.1"/>
    <property type="molecule type" value="Genomic_DNA"/>
</dbReference>
<accession>A0A2T7ND17</accession>
<protein>
    <recommendedName>
        <fullName evidence="5">Transmembrane protein 164</fullName>
    </recommendedName>
</protein>
<dbReference type="PANTHER" id="PTHR20948">
    <property type="entry name" value="TRANSMEMBRANE PROTEIN 164"/>
    <property type="match status" value="1"/>
</dbReference>
<comment type="caution">
    <text evidence="3">The sequence shown here is derived from an EMBL/GenBank/DDBJ whole genome shotgun (WGS) entry which is preliminary data.</text>
</comment>
<dbReference type="OrthoDB" id="17328at2759"/>
<dbReference type="InterPro" id="IPR026508">
    <property type="entry name" value="TMEM164"/>
</dbReference>
<keyword evidence="4" id="KW-1185">Reference proteome</keyword>
<feature type="region of interest" description="Disordered" evidence="1">
    <location>
        <begin position="419"/>
        <end position="442"/>
    </location>
</feature>
<keyword evidence="2" id="KW-1133">Transmembrane helix</keyword>
<reference evidence="3 4" key="1">
    <citation type="submission" date="2018-04" db="EMBL/GenBank/DDBJ databases">
        <title>The genome of golden apple snail Pomacea canaliculata provides insight into stress tolerance and invasive adaptation.</title>
        <authorList>
            <person name="Liu C."/>
            <person name="Liu B."/>
            <person name="Ren Y."/>
            <person name="Zhang Y."/>
            <person name="Wang H."/>
            <person name="Li S."/>
            <person name="Jiang F."/>
            <person name="Yin L."/>
            <person name="Zhang G."/>
            <person name="Qian W."/>
            <person name="Fan W."/>
        </authorList>
    </citation>
    <scope>NUCLEOTIDE SEQUENCE [LARGE SCALE GENOMIC DNA]</scope>
    <source>
        <strain evidence="3">SZHN2017</strain>
        <tissue evidence="3">Muscle</tissue>
    </source>
</reference>
<feature type="transmembrane region" description="Helical" evidence="2">
    <location>
        <begin position="260"/>
        <end position="283"/>
    </location>
</feature>
<feature type="transmembrane region" description="Helical" evidence="2">
    <location>
        <begin position="195"/>
        <end position="218"/>
    </location>
</feature>
<evidence type="ECO:0008006" key="5">
    <source>
        <dbReference type="Google" id="ProtNLM"/>
    </source>
</evidence>
<gene>
    <name evidence="3" type="ORF">C0Q70_21622</name>
</gene>
<keyword evidence="2" id="KW-0472">Membrane</keyword>
<name>A0A2T7ND17_POMCA</name>
<evidence type="ECO:0000313" key="3">
    <source>
        <dbReference type="EMBL" id="PVD19063.1"/>
    </source>
</evidence>
<feature type="compositionally biased region" description="Basic and acidic residues" evidence="1">
    <location>
        <begin position="430"/>
        <end position="442"/>
    </location>
</feature>
<feature type="transmembrane region" description="Helical" evidence="2">
    <location>
        <begin position="170"/>
        <end position="189"/>
    </location>
</feature>
<evidence type="ECO:0000313" key="4">
    <source>
        <dbReference type="Proteomes" id="UP000245119"/>
    </source>
</evidence>
<evidence type="ECO:0000256" key="2">
    <source>
        <dbReference type="SAM" id="Phobius"/>
    </source>
</evidence>